<protein>
    <submittedName>
        <fullName evidence="1">Uncharacterized protein</fullName>
    </submittedName>
</protein>
<accession>A0A6J5NFQ3</accession>
<name>A0A6J5NFQ3_9CAUD</name>
<organism evidence="1">
    <name type="scientific">uncultured Caudovirales phage</name>
    <dbReference type="NCBI Taxonomy" id="2100421"/>
    <lineage>
        <taxon>Viruses</taxon>
        <taxon>Duplodnaviria</taxon>
        <taxon>Heunggongvirae</taxon>
        <taxon>Uroviricota</taxon>
        <taxon>Caudoviricetes</taxon>
        <taxon>Peduoviridae</taxon>
        <taxon>Maltschvirus</taxon>
        <taxon>Maltschvirus maltsch</taxon>
    </lineage>
</organism>
<dbReference type="EMBL" id="LR796640">
    <property type="protein sequence ID" value="CAB4155788.1"/>
    <property type="molecule type" value="Genomic_DNA"/>
</dbReference>
<proteinExistence type="predicted"/>
<gene>
    <name evidence="1" type="ORF">UFOVP665_25</name>
</gene>
<sequence length="67" mass="7934">MAPTRSIYDDDPSRVAYHSATEWHATINEVVNYINNVYYPDSSHDSRIHQWNDDRAYYCHDNECACH</sequence>
<reference evidence="1" key="1">
    <citation type="submission" date="2020-04" db="EMBL/GenBank/DDBJ databases">
        <authorList>
            <person name="Chiriac C."/>
            <person name="Salcher M."/>
            <person name="Ghai R."/>
            <person name="Kavagutti S V."/>
        </authorList>
    </citation>
    <scope>NUCLEOTIDE SEQUENCE</scope>
</reference>
<evidence type="ECO:0000313" key="1">
    <source>
        <dbReference type="EMBL" id="CAB4155788.1"/>
    </source>
</evidence>